<comment type="caution">
    <text evidence="1">The sequence shown here is derived from an EMBL/GenBank/DDBJ whole genome shotgun (WGS) entry which is preliminary data.</text>
</comment>
<dbReference type="RefSeq" id="XP_041226839.1">
    <property type="nucleotide sequence ID" value="XM_041374995.1"/>
</dbReference>
<dbReference type="Pfam" id="PF13384">
    <property type="entry name" value="HTH_23"/>
    <property type="match status" value="1"/>
</dbReference>
<proteinExistence type="predicted"/>
<dbReference type="AlphaFoldDB" id="A0AAD4EA67"/>
<sequence length="228" mass="25835">MVYQRISPDRKERALYLLLEEGWEIECIADVLGVSSRSIEQWEANYNENGCVNPHSPIMGRPCLLDQIMKDEICELRAENPSLPLDEISEWLAIYHDQPISIPALYHNLRDLGLAYKCLSRIVAECDDGFRADWLHNMTVNYTAEQLVFLDESSKDDRTVLPRYVIEGSVDSAEFYDFVVNDLPNMNPFPGPNSVIVLNNCSTHKSDALREAVEASGLLNATLLCLQV</sequence>
<dbReference type="InterPro" id="IPR009057">
    <property type="entry name" value="Homeodomain-like_sf"/>
</dbReference>
<evidence type="ECO:0000313" key="2">
    <source>
        <dbReference type="Proteomes" id="UP001195769"/>
    </source>
</evidence>
<name>A0AAD4EA67_9AGAM</name>
<organism evidence="1 2">
    <name type="scientific">Suillus fuscotomentosus</name>
    <dbReference type="NCBI Taxonomy" id="1912939"/>
    <lineage>
        <taxon>Eukaryota</taxon>
        <taxon>Fungi</taxon>
        <taxon>Dikarya</taxon>
        <taxon>Basidiomycota</taxon>
        <taxon>Agaricomycotina</taxon>
        <taxon>Agaricomycetes</taxon>
        <taxon>Agaricomycetidae</taxon>
        <taxon>Boletales</taxon>
        <taxon>Suillineae</taxon>
        <taxon>Suillaceae</taxon>
        <taxon>Suillus</taxon>
    </lineage>
</organism>
<accession>A0AAD4EA67</accession>
<dbReference type="Proteomes" id="UP001195769">
    <property type="component" value="Unassembled WGS sequence"/>
</dbReference>
<evidence type="ECO:0000313" key="1">
    <source>
        <dbReference type="EMBL" id="KAG1901264.1"/>
    </source>
</evidence>
<dbReference type="SUPFAM" id="SSF46689">
    <property type="entry name" value="Homeodomain-like"/>
    <property type="match status" value="1"/>
</dbReference>
<evidence type="ECO:0008006" key="3">
    <source>
        <dbReference type="Google" id="ProtNLM"/>
    </source>
</evidence>
<dbReference type="GeneID" id="64669293"/>
<gene>
    <name evidence="1" type="ORF">F5891DRAFT_950847</name>
</gene>
<protein>
    <recommendedName>
        <fullName evidence="3">Tc1-like transposase DDE domain-containing protein</fullName>
    </recommendedName>
</protein>
<reference evidence="1" key="1">
    <citation type="journal article" date="2020" name="New Phytol.">
        <title>Comparative genomics reveals dynamic genome evolution in host specialist ectomycorrhizal fungi.</title>
        <authorList>
            <person name="Lofgren L.A."/>
            <person name="Nguyen N.H."/>
            <person name="Vilgalys R."/>
            <person name="Ruytinx J."/>
            <person name="Liao H.L."/>
            <person name="Branco S."/>
            <person name="Kuo A."/>
            <person name="LaButti K."/>
            <person name="Lipzen A."/>
            <person name="Andreopoulos W."/>
            <person name="Pangilinan J."/>
            <person name="Riley R."/>
            <person name="Hundley H."/>
            <person name="Na H."/>
            <person name="Barry K."/>
            <person name="Grigoriev I.V."/>
            <person name="Stajich J.E."/>
            <person name="Kennedy P.G."/>
        </authorList>
    </citation>
    <scope>NUCLEOTIDE SEQUENCE</scope>
    <source>
        <strain evidence="1">FC203</strain>
    </source>
</reference>
<dbReference type="EMBL" id="JABBWK010000022">
    <property type="protein sequence ID" value="KAG1901264.1"/>
    <property type="molecule type" value="Genomic_DNA"/>
</dbReference>
<keyword evidence="2" id="KW-1185">Reference proteome</keyword>